<name>A0ABR7E3X0_9BACT</name>
<gene>
    <name evidence="1" type="ORF">H8S77_12940</name>
</gene>
<proteinExistence type="predicted"/>
<evidence type="ECO:0000313" key="1">
    <source>
        <dbReference type="EMBL" id="MBC5643794.1"/>
    </source>
</evidence>
<evidence type="ECO:0000313" key="2">
    <source>
        <dbReference type="Proteomes" id="UP000644010"/>
    </source>
</evidence>
<comment type="caution">
    <text evidence="1">The sequence shown here is derived from an EMBL/GenBank/DDBJ whole genome shotgun (WGS) entry which is preliminary data.</text>
</comment>
<dbReference type="InterPro" id="IPR016032">
    <property type="entry name" value="Sig_transdc_resp-reg_C-effctor"/>
</dbReference>
<dbReference type="Proteomes" id="UP000644010">
    <property type="component" value="Unassembled WGS sequence"/>
</dbReference>
<dbReference type="SUPFAM" id="SSF46894">
    <property type="entry name" value="C-terminal effector domain of the bipartite response regulators"/>
    <property type="match status" value="1"/>
</dbReference>
<dbReference type="RefSeq" id="WP_186959738.1">
    <property type="nucleotide sequence ID" value="NZ_JACOOI010000013.1"/>
</dbReference>
<organism evidence="1 2">
    <name type="scientific">Parabacteroides segnis</name>
    <dbReference type="NCBI Taxonomy" id="2763058"/>
    <lineage>
        <taxon>Bacteria</taxon>
        <taxon>Pseudomonadati</taxon>
        <taxon>Bacteroidota</taxon>
        <taxon>Bacteroidia</taxon>
        <taxon>Bacteroidales</taxon>
        <taxon>Tannerellaceae</taxon>
        <taxon>Parabacteroides</taxon>
    </lineage>
</organism>
<keyword evidence="2" id="KW-1185">Reference proteome</keyword>
<accession>A0ABR7E3X0</accession>
<protein>
    <submittedName>
        <fullName evidence="1">Uncharacterized protein</fullName>
    </submittedName>
</protein>
<reference evidence="1 2" key="1">
    <citation type="submission" date="2020-08" db="EMBL/GenBank/DDBJ databases">
        <title>Genome public.</title>
        <authorList>
            <person name="Liu C."/>
            <person name="Sun Q."/>
        </authorList>
    </citation>
    <scope>NUCLEOTIDE SEQUENCE [LARGE SCALE GENOMIC DNA]</scope>
    <source>
        <strain evidence="1 2">BX2</strain>
    </source>
</reference>
<dbReference type="EMBL" id="JACOOI010000013">
    <property type="protein sequence ID" value="MBC5643794.1"/>
    <property type="molecule type" value="Genomic_DNA"/>
</dbReference>
<sequence>MNNNALKKKLSDRLLWYFGLSESPVKKVLYIDEEEWWYIERWIDWGLKNYLSRLAKTHPDLTRHDLHICCLLRLKLSRSYIAALMGVSTSSVSTCKFRIKKKIIIQNPAIGFEDVTLESYLFNF</sequence>